<organism evidence="2 3">
    <name type="scientific">Candidatus Uhrbacteria bacterium GW2011_GWD2_52_7</name>
    <dbReference type="NCBI Taxonomy" id="1618989"/>
    <lineage>
        <taxon>Bacteria</taxon>
        <taxon>Candidatus Uhriibacteriota</taxon>
    </lineage>
</organism>
<dbReference type="Proteomes" id="UP000034846">
    <property type="component" value="Unassembled WGS sequence"/>
</dbReference>
<reference evidence="2 3" key="1">
    <citation type="journal article" date="2015" name="Nature">
        <title>rRNA introns, odd ribosomes, and small enigmatic genomes across a large radiation of phyla.</title>
        <authorList>
            <person name="Brown C.T."/>
            <person name="Hug L.A."/>
            <person name="Thomas B.C."/>
            <person name="Sharon I."/>
            <person name="Castelle C.J."/>
            <person name="Singh A."/>
            <person name="Wilkins M.J."/>
            <person name="Williams K.H."/>
            <person name="Banfield J.F."/>
        </authorList>
    </citation>
    <scope>NUCLEOTIDE SEQUENCE [LARGE SCALE GENOMIC DNA]</scope>
</reference>
<gene>
    <name evidence="2" type="ORF">UY72_C0030G0004</name>
</gene>
<feature type="region of interest" description="Disordered" evidence="1">
    <location>
        <begin position="1"/>
        <end position="52"/>
    </location>
</feature>
<evidence type="ECO:0000256" key="1">
    <source>
        <dbReference type="SAM" id="MobiDB-lite"/>
    </source>
</evidence>
<sequence length="168" mass="18883">MRMTDSMERNPNLLGAERAPDFSLEPQESAAQEVQQSVELGASVDAQPAPKPIEVPQELPQAVPQTLQDPLIEKIEAAMTKGSIMKVYETLPEDQQQAFRAAGELAARELRGVIGTKRFVYHKTLGIIRKWMHSLRGKDRAYLEQQANIIYGRVARMHEEQRNSSVAM</sequence>
<protein>
    <submittedName>
        <fullName evidence="2">Uncharacterized protein</fullName>
    </submittedName>
</protein>
<evidence type="ECO:0000313" key="3">
    <source>
        <dbReference type="Proteomes" id="UP000034846"/>
    </source>
</evidence>
<feature type="compositionally biased region" description="Polar residues" evidence="1">
    <location>
        <begin position="29"/>
        <end position="38"/>
    </location>
</feature>
<proteinExistence type="predicted"/>
<accession>A0A0G1XG05</accession>
<comment type="caution">
    <text evidence="2">The sequence shown here is derived from an EMBL/GenBank/DDBJ whole genome shotgun (WGS) entry which is preliminary data.</text>
</comment>
<name>A0A0G1XG05_9BACT</name>
<dbReference type="EMBL" id="LCRD01000030">
    <property type="protein sequence ID" value="KKW29881.1"/>
    <property type="molecule type" value="Genomic_DNA"/>
</dbReference>
<evidence type="ECO:0000313" key="2">
    <source>
        <dbReference type="EMBL" id="KKW29881.1"/>
    </source>
</evidence>
<dbReference type="AlphaFoldDB" id="A0A0G1XG05"/>